<sequence>MDPRYPGLRSHQYENFPNLPNGKVWDSYVENQTASAWRVYWMYGPNEKDEKGVEIAVITVLLIGPHL</sequence>
<keyword evidence="2" id="KW-1185">Reference proteome</keyword>
<dbReference type="STRING" id="83656.B1H18_03780"/>
<comment type="caution">
    <text evidence="1">The sequence shown here is derived from an EMBL/GenBank/DDBJ whole genome shotgun (WGS) entry which is preliminary data.</text>
</comment>
<reference evidence="1 2" key="1">
    <citation type="submission" date="2017-02" db="EMBL/GenBank/DDBJ databases">
        <title>Draft Genome Sequence of Streptomyces tsukubaensis F601, a Producer of the immunosuppressant tacrolimus FK506.</title>
        <authorList>
            <person name="Zong G."/>
            <person name="Zhong C."/>
            <person name="Fu J."/>
            <person name="Qin R."/>
            <person name="Cao G."/>
        </authorList>
    </citation>
    <scope>NUCLEOTIDE SEQUENCE [LARGE SCALE GENOMIC DNA]</scope>
    <source>
        <strain evidence="1 2">F601</strain>
    </source>
</reference>
<evidence type="ECO:0000313" key="2">
    <source>
        <dbReference type="Proteomes" id="UP000190539"/>
    </source>
</evidence>
<protein>
    <submittedName>
        <fullName evidence="1">Uncharacterized protein</fullName>
    </submittedName>
</protein>
<gene>
    <name evidence="1" type="ORF">B1H18_03780</name>
</gene>
<dbReference type="AlphaFoldDB" id="A0A1V4AF39"/>
<organism evidence="1 2">
    <name type="scientific">Streptomyces tsukubensis</name>
    <dbReference type="NCBI Taxonomy" id="83656"/>
    <lineage>
        <taxon>Bacteria</taxon>
        <taxon>Bacillati</taxon>
        <taxon>Actinomycetota</taxon>
        <taxon>Actinomycetes</taxon>
        <taxon>Kitasatosporales</taxon>
        <taxon>Streptomycetaceae</taxon>
        <taxon>Streptomyces</taxon>
    </lineage>
</organism>
<dbReference type="EMBL" id="MVFC01000002">
    <property type="protein sequence ID" value="OON82174.1"/>
    <property type="molecule type" value="Genomic_DNA"/>
</dbReference>
<evidence type="ECO:0000313" key="1">
    <source>
        <dbReference type="EMBL" id="OON82174.1"/>
    </source>
</evidence>
<proteinExistence type="predicted"/>
<dbReference type="Proteomes" id="UP000190539">
    <property type="component" value="Unassembled WGS sequence"/>
</dbReference>
<name>A0A1V4AF39_9ACTN</name>
<accession>A0A1V4AF39</accession>